<accession>A0A9P5PFP6</accession>
<keyword evidence="2" id="KW-1133">Transmembrane helix</keyword>
<dbReference type="PANTHER" id="PTHR40465">
    <property type="entry name" value="CHROMOSOME 1, WHOLE GENOME SHOTGUN SEQUENCE"/>
    <property type="match status" value="1"/>
</dbReference>
<dbReference type="Pfam" id="PF20152">
    <property type="entry name" value="DUF6534"/>
    <property type="match status" value="1"/>
</dbReference>
<sequence>MPSGPSTGGYLQIVAYLLHWGLFGTLSVQTYLYYLAFPNDRRTVKCIVYGIFIIEVVQTILVTHDAFSIFGYGFGNFDSLTNVHLDWFTVPVMSGVVAFAGQAFYAYRIGILSRSKMVPSLILLVSLVSSVAAFMTGVYSFQIGNVITLAQSSKTSIVVGIWCGAAALGDIAIAVCMTYYLSHRDSGYSSTHSIVAKYIRLTIETGSVTALIALLNVILFFAFPGKGYYGTPALLMPKLYANTVLVVLNARMKILGGRGVYTSTFDDGGLGGSGGRLRTSAWVGQGGHCKTCQCNHDLESLTTRIQSSDTKVTTPMTMRFGLGSEGGWAPEGRHASAENARFE</sequence>
<feature type="domain" description="DUF6534" evidence="3">
    <location>
        <begin position="166"/>
        <end position="252"/>
    </location>
</feature>
<dbReference type="EMBL" id="JADNRY010000169">
    <property type="protein sequence ID" value="KAF9062531.1"/>
    <property type="molecule type" value="Genomic_DNA"/>
</dbReference>
<feature type="transmembrane region" description="Helical" evidence="2">
    <location>
        <begin position="87"/>
        <end position="107"/>
    </location>
</feature>
<dbReference type="AlphaFoldDB" id="A0A9P5PFP6"/>
<reference evidence="4" key="1">
    <citation type="submission" date="2020-11" db="EMBL/GenBank/DDBJ databases">
        <authorList>
            <consortium name="DOE Joint Genome Institute"/>
            <person name="Ahrendt S."/>
            <person name="Riley R."/>
            <person name="Andreopoulos W."/>
            <person name="Labutti K."/>
            <person name="Pangilinan J."/>
            <person name="Ruiz-Duenas F.J."/>
            <person name="Barrasa J.M."/>
            <person name="Sanchez-Garcia M."/>
            <person name="Camarero S."/>
            <person name="Miyauchi S."/>
            <person name="Serrano A."/>
            <person name="Linde D."/>
            <person name="Babiker R."/>
            <person name="Drula E."/>
            <person name="Ayuso-Fernandez I."/>
            <person name="Pacheco R."/>
            <person name="Padilla G."/>
            <person name="Ferreira P."/>
            <person name="Barriuso J."/>
            <person name="Kellner H."/>
            <person name="Castanera R."/>
            <person name="Alfaro M."/>
            <person name="Ramirez L."/>
            <person name="Pisabarro A.G."/>
            <person name="Kuo A."/>
            <person name="Tritt A."/>
            <person name="Lipzen A."/>
            <person name="He G."/>
            <person name="Yan M."/>
            <person name="Ng V."/>
            <person name="Cullen D."/>
            <person name="Martin F."/>
            <person name="Rosso M.-N."/>
            <person name="Henrissat B."/>
            <person name="Hibbett D."/>
            <person name="Martinez A.T."/>
            <person name="Grigoriev I.V."/>
        </authorList>
    </citation>
    <scope>NUCLEOTIDE SEQUENCE</scope>
    <source>
        <strain evidence="4">AH 40177</strain>
    </source>
</reference>
<organism evidence="4 5">
    <name type="scientific">Rhodocollybia butyracea</name>
    <dbReference type="NCBI Taxonomy" id="206335"/>
    <lineage>
        <taxon>Eukaryota</taxon>
        <taxon>Fungi</taxon>
        <taxon>Dikarya</taxon>
        <taxon>Basidiomycota</taxon>
        <taxon>Agaricomycotina</taxon>
        <taxon>Agaricomycetes</taxon>
        <taxon>Agaricomycetidae</taxon>
        <taxon>Agaricales</taxon>
        <taxon>Marasmiineae</taxon>
        <taxon>Omphalotaceae</taxon>
        <taxon>Rhodocollybia</taxon>
    </lineage>
</organism>
<feature type="transmembrane region" description="Helical" evidence="2">
    <location>
        <begin position="201"/>
        <end position="223"/>
    </location>
</feature>
<dbReference type="Proteomes" id="UP000772434">
    <property type="component" value="Unassembled WGS sequence"/>
</dbReference>
<feature type="transmembrane region" description="Helical" evidence="2">
    <location>
        <begin position="229"/>
        <end position="248"/>
    </location>
</feature>
<keyword evidence="2" id="KW-0812">Transmembrane</keyword>
<dbReference type="InterPro" id="IPR045339">
    <property type="entry name" value="DUF6534"/>
</dbReference>
<evidence type="ECO:0000313" key="4">
    <source>
        <dbReference type="EMBL" id="KAF9062531.1"/>
    </source>
</evidence>
<evidence type="ECO:0000256" key="1">
    <source>
        <dbReference type="SAM" id="MobiDB-lite"/>
    </source>
</evidence>
<gene>
    <name evidence="4" type="ORF">BDP27DRAFT_1336480</name>
</gene>
<feature type="transmembrane region" description="Helical" evidence="2">
    <location>
        <begin position="159"/>
        <end position="181"/>
    </location>
</feature>
<evidence type="ECO:0000259" key="3">
    <source>
        <dbReference type="Pfam" id="PF20152"/>
    </source>
</evidence>
<dbReference type="PANTHER" id="PTHR40465:SF1">
    <property type="entry name" value="DUF6534 DOMAIN-CONTAINING PROTEIN"/>
    <property type="match status" value="1"/>
</dbReference>
<protein>
    <recommendedName>
        <fullName evidence="3">DUF6534 domain-containing protein</fullName>
    </recommendedName>
</protein>
<keyword evidence="2" id="KW-0472">Membrane</keyword>
<feature type="transmembrane region" description="Helical" evidence="2">
    <location>
        <begin position="46"/>
        <end position="67"/>
    </location>
</feature>
<feature type="compositionally biased region" description="Basic and acidic residues" evidence="1">
    <location>
        <begin position="331"/>
        <end position="343"/>
    </location>
</feature>
<keyword evidence="5" id="KW-1185">Reference proteome</keyword>
<name>A0A9P5PFP6_9AGAR</name>
<feature type="region of interest" description="Disordered" evidence="1">
    <location>
        <begin position="323"/>
        <end position="343"/>
    </location>
</feature>
<feature type="transmembrane region" description="Helical" evidence="2">
    <location>
        <begin position="119"/>
        <end position="139"/>
    </location>
</feature>
<proteinExistence type="predicted"/>
<evidence type="ECO:0000256" key="2">
    <source>
        <dbReference type="SAM" id="Phobius"/>
    </source>
</evidence>
<evidence type="ECO:0000313" key="5">
    <source>
        <dbReference type="Proteomes" id="UP000772434"/>
    </source>
</evidence>
<feature type="transmembrane region" description="Helical" evidence="2">
    <location>
        <begin position="13"/>
        <end position="34"/>
    </location>
</feature>
<dbReference type="OrthoDB" id="2536347at2759"/>
<comment type="caution">
    <text evidence="4">The sequence shown here is derived from an EMBL/GenBank/DDBJ whole genome shotgun (WGS) entry which is preliminary data.</text>
</comment>